<feature type="compositionally biased region" description="Polar residues" evidence="1">
    <location>
        <begin position="16"/>
        <end position="36"/>
    </location>
</feature>
<dbReference type="HOGENOM" id="CLU_3359753_0_0_1"/>
<dbReference type="Proteomes" id="UP000030676">
    <property type="component" value="Unassembled WGS sequence"/>
</dbReference>
<reference evidence="2" key="2">
    <citation type="submission" date="2014-03" db="EMBL/GenBank/DDBJ databases">
        <title>The Genome Annotation of Fusarium oxysporum PHW808.</title>
        <authorList>
            <consortium name="The Broad Institute Genomics Platform"/>
            <person name="Ma L.-J."/>
            <person name="Corby-Kistler H."/>
            <person name="Broz K."/>
            <person name="Gale L.R."/>
            <person name="Jonkers W."/>
            <person name="O'Donnell K."/>
            <person name="Ploetz R."/>
            <person name="Steinberg C."/>
            <person name="Schwartz D.C."/>
            <person name="VanEtten H."/>
            <person name="Zhou S."/>
            <person name="Young S.K."/>
            <person name="Zeng Q."/>
            <person name="Gargeya S."/>
            <person name="Fitzgerald M."/>
            <person name="Abouelleil A."/>
            <person name="Alvarado L."/>
            <person name="Chapman S.B."/>
            <person name="Gainer-Dewar J."/>
            <person name="Goldberg J."/>
            <person name="Griggs A."/>
            <person name="Gujja S."/>
            <person name="Hansen M."/>
            <person name="Howarth C."/>
            <person name="Imamovic A."/>
            <person name="Ireland A."/>
            <person name="Larimer J."/>
            <person name="McCowan C."/>
            <person name="Murphy C."/>
            <person name="Pearson M."/>
            <person name="Poon T.W."/>
            <person name="Priest M."/>
            <person name="Roberts A."/>
            <person name="Saif S."/>
            <person name="Shea T."/>
            <person name="Sykes S."/>
            <person name="Wortman J."/>
            <person name="Nusbaum C."/>
            <person name="Birren B."/>
        </authorList>
    </citation>
    <scope>NUCLEOTIDE SEQUENCE</scope>
    <source>
        <strain evidence="2">54008</strain>
    </source>
</reference>
<gene>
    <name evidence="2" type="ORF">FOPG_19487</name>
</gene>
<accession>X0GWF9</accession>
<protein>
    <submittedName>
        <fullName evidence="2">Uncharacterized protein</fullName>
    </submittedName>
</protein>
<dbReference type="EMBL" id="KK034237">
    <property type="protein sequence ID" value="EXL64245.1"/>
    <property type="molecule type" value="Genomic_DNA"/>
</dbReference>
<evidence type="ECO:0000256" key="1">
    <source>
        <dbReference type="SAM" id="MobiDB-lite"/>
    </source>
</evidence>
<organism evidence="2">
    <name type="scientific">Fusarium oxysporum f. sp. conglutinans race 2 54008</name>
    <dbReference type="NCBI Taxonomy" id="1089457"/>
    <lineage>
        <taxon>Eukaryota</taxon>
        <taxon>Fungi</taxon>
        <taxon>Dikarya</taxon>
        <taxon>Ascomycota</taxon>
        <taxon>Pezizomycotina</taxon>
        <taxon>Sordariomycetes</taxon>
        <taxon>Hypocreomycetidae</taxon>
        <taxon>Hypocreales</taxon>
        <taxon>Nectriaceae</taxon>
        <taxon>Fusarium</taxon>
        <taxon>Fusarium oxysporum species complex</taxon>
    </lineage>
</organism>
<sequence length="36" mass="3905">MFILHQGRNRMHPKYASSQAQSSQTCEGNTGTAGPL</sequence>
<name>X0GWF9_FUSOX</name>
<feature type="region of interest" description="Disordered" evidence="1">
    <location>
        <begin position="1"/>
        <end position="36"/>
    </location>
</feature>
<proteinExistence type="predicted"/>
<evidence type="ECO:0000313" key="2">
    <source>
        <dbReference type="EMBL" id="EXL64245.1"/>
    </source>
</evidence>
<dbReference type="AlphaFoldDB" id="X0GWF9"/>
<reference evidence="2" key="1">
    <citation type="submission" date="2011-11" db="EMBL/GenBank/DDBJ databases">
        <title>The Genome Sequence of Fusarium oxysporum PHW808.</title>
        <authorList>
            <consortium name="The Broad Institute Genome Sequencing Platform"/>
            <person name="Ma L.-J."/>
            <person name="Gale L.R."/>
            <person name="Schwartz D.C."/>
            <person name="Zhou S."/>
            <person name="Corby-Kistler H."/>
            <person name="Young S.K."/>
            <person name="Zeng Q."/>
            <person name="Gargeya S."/>
            <person name="Fitzgerald M."/>
            <person name="Haas B."/>
            <person name="Abouelleil A."/>
            <person name="Alvarado L."/>
            <person name="Arachchi H.M."/>
            <person name="Berlin A."/>
            <person name="Brown A."/>
            <person name="Chapman S.B."/>
            <person name="Chen Z."/>
            <person name="Dunbar C."/>
            <person name="Freedman E."/>
            <person name="Gearin G."/>
            <person name="Goldberg J."/>
            <person name="Griggs A."/>
            <person name="Gujja S."/>
            <person name="Heiman D."/>
            <person name="Howarth C."/>
            <person name="Larson L."/>
            <person name="Lui A."/>
            <person name="MacDonald P.J.P."/>
            <person name="Montmayeur A."/>
            <person name="Murphy C."/>
            <person name="Neiman D."/>
            <person name="Pearson M."/>
            <person name="Priest M."/>
            <person name="Roberts A."/>
            <person name="Saif S."/>
            <person name="Shea T."/>
            <person name="Shenoy N."/>
            <person name="Sisk P."/>
            <person name="Stolte C."/>
            <person name="Sykes S."/>
            <person name="Wortman J."/>
            <person name="Nusbaum C."/>
            <person name="Birren B."/>
        </authorList>
    </citation>
    <scope>NUCLEOTIDE SEQUENCE [LARGE SCALE GENOMIC DNA]</scope>
    <source>
        <strain evidence="2">54008</strain>
    </source>
</reference>